<dbReference type="Gene3D" id="3.30.9.10">
    <property type="entry name" value="D-Amino Acid Oxidase, subunit A, domain 2"/>
    <property type="match status" value="1"/>
</dbReference>
<feature type="domain" description="FAD dependent oxidoreductase" evidence="9">
    <location>
        <begin position="4"/>
        <end position="89"/>
    </location>
</feature>
<gene>
    <name evidence="10" type="ORF">Ahu01nite_017180</name>
</gene>
<keyword evidence="5" id="KW-0560">Oxidoreductase</keyword>
<dbReference type="Pfam" id="PF01266">
    <property type="entry name" value="DAO"/>
    <property type="match status" value="2"/>
</dbReference>
<evidence type="ECO:0000256" key="6">
    <source>
        <dbReference type="ARBA" id="ARBA00039101"/>
    </source>
</evidence>
<dbReference type="EC" id="1.4.3.3" evidence="6"/>
<dbReference type="Proteomes" id="UP000603200">
    <property type="component" value="Unassembled WGS sequence"/>
</dbReference>
<evidence type="ECO:0000256" key="8">
    <source>
        <dbReference type="ARBA" id="ARBA00049547"/>
    </source>
</evidence>
<evidence type="ECO:0000313" key="11">
    <source>
        <dbReference type="Proteomes" id="UP000603200"/>
    </source>
</evidence>
<dbReference type="PANTHER" id="PTHR11530:SF11">
    <property type="entry name" value="D-ASPARTATE OXIDASE"/>
    <property type="match status" value="1"/>
</dbReference>
<proteinExistence type="inferred from homology"/>
<keyword evidence="11" id="KW-1185">Reference proteome</keyword>
<protein>
    <recommendedName>
        <fullName evidence="7">D-amino-acid oxidase</fullName>
        <ecNumber evidence="6">1.4.3.3</ecNumber>
    </recommendedName>
</protein>
<dbReference type="PROSITE" id="PS00677">
    <property type="entry name" value="DAO"/>
    <property type="match status" value="1"/>
</dbReference>
<dbReference type="InterPro" id="IPR023209">
    <property type="entry name" value="DAO"/>
</dbReference>
<evidence type="ECO:0000313" key="10">
    <source>
        <dbReference type="EMBL" id="GIE18616.1"/>
    </source>
</evidence>
<evidence type="ECO:0000256" key="5">
    <source>
        <dbReference type="ARBA" id="ARBA00023002"/>
    </source>
</evidence>
<keyword evidence="4" id="KW-0274">FAD</keyword>
<comment type="cofactor">
    <cofactor evidence="1">
        <name>FAD</name>
        <dbReference type="ChEBI" id="CHEBI:57692"/>
    </cofactor>
</comment>
<keyword evidence="3" id="KW-0285">Flavoprotein</keyword>
<dbReference type="SUPFAM" id="SSF51971">
    <property type="entry name" value="Nucleotide-binding domain"/>
    <property type="match status" value="1"/>
</dbReference>
<accession>A0ABQ3ZJ45</accession>
<dbReference type="InterPro" id="IPR006076">
    <property type="entry name" value="FAD-dep_OxRdtase"/>
</dbReference>
<dbReference type="Gene3D" id="3.40.50.720">
    <property type="entry name" value="NAD(P)-binding Rossmann-like Domain"/>
    <property type="match status" value="1"/>
</dbReference>
<reference evidence="10 11" key="1">
    <citation type="submission" date="2021-01" db="EMBL/GenBank/DDBJ databases">
        <title>Whole genome shotgun sequence of Actinoplanes humidus NBRC 14915.</title>
        <authorList>
            <person name="Komaki H."/>
            <person name="Tamura T."/>
        </authorList>
    </citation>
    <scope>NUCLEOTIDE SEQUENCE [LARGE SCALE GENOMIC DNA]</scope>
    <source>
        <strain evidence="10 11">NBRC 14915</strain>
    </source>
</reference>
<comment type="caution">
    <text evidence="10">The sequence shown here is derived from an EMBL/GenBank/DDBJ whole genome shotgun (WGS) entry which is preliminary data.</text>
</comment>
<evidence type="ECO:0000256" key="7">
    <source>
        <dbReference type="ARBA" id="ARBA00039751"/>
    </source>
</evidence>
<evidence type="ECO:0000256" key="2">
    <source>
        <dbReference type="ARBA" id="ARBA00006730"/>
    </source>
</evidence>
<evidence type="ECO:0000256" key="3">
    <source>
        <dbReference type="ARBA" id="ARBA00022630"/>
    </source>
</evidence>
<dbReference type="SUPFAM" id="SSF54373">
    <property type="entry name" value="FAD-linked reductases, C-terminal domain"/>
    <property type="match status" value="1"/>
</dbReference>
<dbReference type="RefSeq" id="WP_203835875.1">
    <property type="nucleotide sequence ID" value="NZ_BAAATV010000003.1"/>
</dbReference>
<organism evidence="10 11">
    <name type="scientific">Winogradskya humida</name>
    <dbReference type="NCBI Taxonomy" id="113566"/>
    <lineage>
        <taxon>Bacteria</taxon>
        <taxon>Bacillati</taxon>
        <taxon>Actinomycetota</taxon>
        <taxon>Actinomycetes</taxon>
        <taxon>Micromonosporales</taxon>
        <taxon>Micromonosporaceae</taxon>
        <taxon>Winogradskya</taxon>
    </lineage>
</organism>
<comment type="similarity">
    <text evidence="2">Belongs to the DAMOX/DASOX family.</text>
</comment>
<dbReference type="PANTHER" id="PTHR11530">
    <property type="entry name" value="D-AMINO ACID OXIDASE"/>
    <property type="match status" value="1"/>
</dbReference>
<evidence type="ECO:0000256" key="4">
    <source>
        <dbReference type="ARBA" id="ARBA00022827"/>
    </source>
</evidence>
<name>A0ABQ3ZJ45_9ACTN</name>
<evidence type="ECO:0000256" key="1">
    <source>
        <dbReference type="ARBA" id="ARBA00001974"/>
    </source>
</evidence>
<dbReference type="InterPro" id="IPR006181">
    <property type="entry name" value="D-amino_acid_oxidase_CS"/>
</dbReference>
<dbReference type="PIRSF" id="PIRSF000189">
    <property type="entry name" value="D-aa_oxidase"/>
    <property type="match status" value="1"/>
</dbReference>
<evidence type="ECO:0000259" key="9">
    <source>
        <dbReference type="Pfam" id="PF01266"/>
    </source>
</evidence>
<sequence>MTEVTVLGAGIIGLTAAVRLQQRGAQVTVVHDTATLDTVSAVAAAVWYPTHTDPQPRVRDWTHRTYTEFLRQADAGVPGVLLRRTRMLVRADLPWWAPPDATLTAHELRFTAPLAEMDIYLPWLRDRIVDAGGRFVRRHVDDPALLLSETPVVVNATGLAAADKDLYPVRGQIVLVTNPGLHESVRDEHNPAGITYVHPRRHDVVLGGTFEENRADTDPDPQESAAIVARCTALVPALRETRTLTTRIGLRPARHGGPRVEAVTTARGRIIHAYGHGGAGMTMSWGCADEIASLALGVG</sequence>
<comment type="catalytic activity">
    <reaction evidence="8">
        <text>a D-alpha-amino acid + O2 + H2O = a 2-oxocarboxylate + H2O2 + NH4(+)</text>
        <dbReference type="Rhea" id="RHEA:21816"/>
        <dbReference type="ChEBI" id="CHEBI:15377"/>
        <dbReference type="ChEBI" id="CHEBI:15379"/>
        <dbReference type="ChEBI" id="CHEBI:16240"/>
        <dbReference type="ChEBI" id="CHEBI:28938"/>
        <dbReference type="ChEBI" id="CHEBI:35179"/>
        <dbReference type="ChEBI" id="CHEBI:59871"/>
        <dbReference type="EC" id="1.4.3.3"/>
    </reaction>
    <physiologicalReaction direction="left-to-right" evidence="8">
        <dbReference type="Rhea" id="RHEA:21817"/>
    </physiologicalReaction>
</comment>
<dbReference type="EMBL" id="BOMN01000022">
    <property type="protein sequence ID" value="GIE18616.1"/>
    <property type="molecule type" value="Genomic_DNA"/>
</dbReference>
<feature type="domain" description="FAD dependent oxidoreductase" evidence="9">
    <location>
        <begin position="119"/>
        <end position="294"/>
    </location>
</feature>